<name>A0A9D7PS68_9PROT</name>
<dbReference type="AlphaFoldDB" id="A0A9D7PS68"/>
<protein>
    <recommendedName>
        <fullName evidence="4">Protein kinase domain-containing protein</fullName>
    </recommendedName>
</protein>
<sequence length="608" mass="68312">MGRYSLTGFLSMWEVAWQEVRARGLVLAGPSVTDFEPPWSVGLLALLRAQRQLPDVHTDNLFSERCTEPERYDHKIFGRRLASLAQVNLIKKARMLQRIGTDFGVPRLFSPAAFWTLPRIERMLPDSEEKQADYLARYMLLCAASGALEGAWWGPLICHREGLIDDGVPRYPKLERITHYAEVTGALTDFRIRPALHALKAFAELIPGSCYEGRLNASQMLEIHAFRSEGKLVHAVWTINGRAAALIDLYSQEDLQSAEYRSRDGAVLGEMPSLASEAPIYLCWPPDRQVSVKAGASVLKNVAIHRHIAGKTHHFFREQGWQGVVLAADAAEASLLLQTIHPDRIGAPLAESTLRHARNAIWTMADPRKEGARLVVKQPVKMHLHKKFLDRFKPSKGLRSWNGTSELLRRGVDAAKPLAYFEKVGDTSLTQNFYLCEYVPTEFTARELVTTFASGAESFAGIREDAAYRQLCAYLLTMHGRGILFRDLSGGNILIDKVDEDHLTFSLIDTGRIHVFGGPLSLRQRFADLVRICNKLHGDGRRKFLTIYLSALHKAVALVALLAVLHLRREGNCQAARRAQGMEAPVFRSPKIRQIQPVFFSKISPKRR</sequence>
<proteinExistence type="predicted"/>
<evidence type="ECO:0008006" key="4">
    <source>
        <dbReference type="Google" id="ProtNLM"/>
    </source>
</evidence>
<accession>A0A9D7PS68</accession>
<comment type="caution">
    <text evidence="2">The sequence shown here is derived from an EMBL/GenBank/DDBJ whole genome shotgun (WGS) entry which is preliminary data.</text>
</comment>
<evidence type="ECO:0000313" key="3">
    <source>
        <dbReference type="Proteomes" id="UP000886689"/>
    </source>
</evidence>
<dbReference type="Pfam" id="PF06293">
    <property type="entry name" value="Kdo"/>
    <property type="match status" value="1"/>
</dbReference>
<dbReference type="InterPro" id="IPR011009">
    <property type="entry name" value="Kinase-like_dom_sf"/>
</dbReference>
<dbReference type="Proteomes" id="UP000886689">
    <property type="component" value="Unassembled WGS sequence"/>
</dbReference>
<dbReference type="SUPFAM" id="SSF56112">
    <property type="entry name" value="Protein kinase-like (PK-like)"/>
    <property type="match status" value="1"/>
</dbReference>
<keyword evidence="1" id="KW-1133">Transmembrane helix</keyword>
<keyword evidence="1" id="KW-0472">Membrane</keyword>
<evidence type="ECO:0000256" key="1">
    <source>
        <dbReference type="SAM" id="Phobius"/>
    </source>
</evidence>
<feature type="transmembrane region" description="Helical" evidence="1">
    <location>
        <begin position="545"/>
        <end position="567"/>
    </location>
</feature>
<evidence type="ECO:0000313" key="2">
    <source>
        <dbReference type="EMBL" id="MBK8524397.1"/>
    </source>
</evidence>
<organism evidence="2 3">
    <name type="scientific">Candidatus Proximibacter danicus</name>
    <dbReference type="NCBI Taxonomy" id="2954365"/>
    <lineage>
        <taxon>Bacteria</taxon>
        <taxon>Pseudomonadati</taxon>
        <taxon>Pseudomonadota</taxon>
        <taxon>Betaproteobacteria</taxon>
        <taxon>Candidatus Proximibacter</taxon>
    </lineage>
</organism>
<reference evidence="2" key="1">
    <citation type="submission" date="2020-10" db="EMBL/GenBank/DDBJ databases">
        <title>Connecting structure to function with the recovery of over 1000 high-quality activated sludge metagenome-assembled genomes encoding full-length rRNA genes using long-read sequencing.</title>
        <authorList>
            <person name="Singleton C.M."/>
            <person name="Petriglieri F."/>
            <person name="Kristensen J.M."/>
            <person name="Kirkegaard R.H."/>
            <person name="Michaelsen T.Y."/>
            <person name="Andersen M.H."/>
            <person name="Karst S.M."/>
            <person name="Dueholm M.S."/>
            <person name="Nielsen P.H."/>
            <person name="Albertsen M."/>
        </authorList>
    </citation>
    <scope>NUCLEOTIDE SEQUENCE</scope>
    <source>
        <strain evidence="2">Hirt_18-Q3-R61-65_BATAC.395</strain>
    </source>
</reference>
<keyword evidence="1" id="KW-0812">Transmembrane</keyword>
<gene>
    <name evidence="2" type="ORF">IPL58_09960</name>
</gene>
<dbReference type="EMBL" id="JADJUC010000009">
    <property type="protein sequence ID" value="MBK8524397.1"/>
    <property type="molecule type" value="Genomic_DNA"/>
</dbReference>